<evidence type="ECO:0000313" key="4">
    <source>
        <dbReference type="Proteomes" id="UP001221519"/>
    </source>
</evidence>
<dbReference type="EMBL" id="CP118108">
    <property type="protein sequence ID" value="WDI03058.1"/>
    <property type="molecule type" value="Genomic_DNA"/>
</dbReference>
<dbReference type="AlphaFoldDB" id="A0AAX3N185"/>
<gene>
    <name evidence="1" type="ORF">PUW23_03825</name>
    <name evidence="2" type="ORF">PUW25_03465</name>
</gene>
<sequence>MTADRLIDQQLKVVEEAVGKHYVSPQLVLCATEFAEEQGELLQKYDPVQQLFFLTDGEPYSHEAIVKYCEDKKAAAK</sequence>
<evidence type="ECO:0000313" key="2">
    <source>
        <dbReference type="EMBL" id="WDI03058.1"/>
    </source>
</evidence>
<protein>
    <submittedName>
        <fullName evidence="1">Uncharacterized protein</fullName>
    </submittedName>
</protein>
<proteinExistence type="predicted"/>
<accession>A0AAX3N185</accession>
<evidence type="ECO:0000313" key="3">
    <source>
        <dbReference type="Proteomes" id="UP001220962"/>
    </source>
</evidence>
<dbReference type="EMBL" id="CP118101">
    <property type="protein sequence ID" value="WDH83383.1"/>
    <property type="molecule type" value="Genomic_DNA"/>
</dbReference>
<name>A0AAX3N185_9BACL</name>
<dbReference type="Proteomes" id="UP001220962">
    <property type="component" value="Chromosome"/>
</dbReference>
<keyword evidence="4" id="KW-1185">Reference proteome</keyword>
<reference evidence="1 4" key="1">
    <citation type="submission" date="2023-02" db="EMBL/GenBank/DDBJ databases">
        <title>Pathogen: clinical or host-associated sample.</title>
        <authorList>
            <person name="Hergert J."/>
            <person name="Casey R."/>
            <person name="Wagner J."/>
            <person name="Young E.L."/>
            <person name="Oakeson K.F."/>
        </authorList>
    </citation>
    <scope>NUCLEOTIDE SEQUENCE</scope>
    <source>
        <strain evidence="2 4">2022CK-00829</strain>
        <strain evidence="1">2022CK-00830</strain>
    </source>
</reference>
<dbReference type="Proteomes" id="UP001221519">
    <property type="component" value="Chromosome"/>
</dbReference>
<dbReference type="RefSeq" id="WP_047912830.1">
    <property type="nucleotide sequence ID" value="NZ_CP118101.1"/>
</dbReference>
<organism evidence="1 3">
    <name type="scientific">Paenibacillus urinalis</name>
    <dbReference type="NCBI Taxonomy" id="521520"/>
    <lineage>
        <taxon>Bacteria</taxon>
        <taxon>Bacillati</taxon>
        <taxon>Bacillota</taxon>
        <taxon>Bacilli</taxon>
        <taxon>Bacillales</taxon>
        <taxon>Paenibacillaceae</taxon>
        <taxon>Paenibacillus</taxon>
    </lineage>
</organism>
<evidence type="ECO:0000313" key="1">
    <source>
        <dbReference type="EMBL" id="WDH83383.1"/>
    </source>
</evidence>